<dbReference type="EMBL" id="MU006302">
    <property type="protein sequence ID" value="KAF2851400.1"/>
    <property type="molecule type" value="Genomic_DNA"/>
</dbReference>
<dbReference type="AlphaFoldDB" id="A0A6A7B7J5"/>
<accession>A0A6A7B7J5</accession>
<dbReference type="Proteomes" id="UP000799423">
    <property type="component" value="Unassembled WGS sequence"/>
</dbReference>
<organism evidence="1 2">
    <name type="scientific">Plenodomus tracheiphilus IPT5</name>
    <dbReference type="NCBI Taxonomy" id="1408161"/>
    <lineage>
        <taxon>Eukaryota</taxon>
        <taxon>Fungi</taxon>
        <taxon>Dikarya</taxon>
        <taxon>Ascomycota</taxon>
        <taxon>Pezizomycotina</taxon>
        <taxon>Dothideomycetes</taxon>
        <taxon>Pleosporomycetidae</taxon>
        <taxon>Pleosporales</taxon>
        <taxon>Pleosporineae</taxon>
        <taxon>Leptosphaeriaceae</taxon>
        <taxon>Plenodomus</taxon>
    </lineage>
</organism>
<evidence type="ECO:0000313" key="2">
    <source>
        <dbReference type="Proteomes" id="UP000799423"/>
    </source>
</evidence>
<keyword evidence="2" id="KW-1185">Reference proteome</keyword>
<sequence>MHTRPLTRKDIPQIANIAYDAFSEDELYNWLHPGLKQYHEDYRRSQINSLRARLVRPGCHGFVVVSDDDVDELMGYAFFTRTTKNGGVSDEGAKIWMQDTWFNSEWYP</sequence>
<dbReference type="Gene3D" id="3.40.630.30">
    <property type="match status" value="1"/>
</dbReference>
<dbReference type="SUPFAM" id="SSF55729">
    <property type="entry name" value="Acyl-CoA N-acyltransferases (Nat)"/>
    <property type="match status" value="1"/>
</dbReference>
<reference evidence="1" key="1">
    <citation type="submission" date="2020-01" db="EMBL/GenBank/DDBJ databases">
        <authorList>
            <consortium name="DOE Joint Genome Institute"/>
            <person name="Haridas S."/>
            <person name="Albert R."/>
            <person name="Binder M."/>
            <person name="Bloem J."/>
            <person name="Labutti K."/>
            <person name="Salamov A."/>
            <person name="Andreopoulos B."/>
            <person name="Baker S.E."/>
            <person name="Barry K."/>
            <person name="Bills G."/>
            <person name="Bluhm B.H."/>
            <person name="Cannon C."/>
            <person name="Castanera R."/>
            <person name="Culley D.E."/>
            <person name="Daum C."/>
            <person name="Ezra D."/>
            <person name="Gonzalez J.B."/>
            <person name="Henrissat B."/>
            <person name="Kuo A."/>
            <person name="Liang C."/>
            <person name="Lipzen A."/>
            <person name="Lutzoni F."/>
            <person name="Magnuson J."/>
            <person name="Mondo S."/>
            <person name="Nolan M."/>
            <person name="Ohm R."/>
            <person name="Pangilinan J."/>
            <person name="Park H.-J."/>
            <person name="Ramirez L."/>
            <person name="Alfaro M."/>
            <person name="Sun H."/>
            <person name="Tritt A."/>
            <person name="Yoshinaga Y."/>
            <person name="Zwiers L.-H."/>
            <person name="Turgeon B.G."/>
            <person name="Goodwin S.B."/>
            <person name="Spatafora J.W."/>
            <person name="Crous P.W."/>
            <person name="Grigoriev I.V."/>
        </authorList>
    </citation>
    <scope>NUCLEOTIDE SEQUENCE</scope>
    <source>
        <strain evidence="1">IPT5</strain>
    </source>
</reference>
<protein>
    <recommendedName>
        <fullName evidence="3">N-acetyltransferase domain-containing protein</fullName>
    </recommendedName>
</protein>
<proteinExistence type="predicted"/>
<name>A0A6A7B7J5_9PLEO</name>
<dbReference type="OrthoDB" id="2115692at2759"/>
<dbReference type="InterPro" id="IPR016181">
    <property type="entry name" value="Acyl_CoA_acyltransferase"/>
</dbReference>
<evidence type="ECO:0000313" key="1">
    <source>
        <dbReference type="EMBL" id="KAF2851400.1"/>
    </source>
</evidence>
<evidence type="ECO:0008006" key="3">
    <source>
        <dbReference type="Google" id="ProtNLM"/>
    </source>
</evidence>
<gene>
    <name evidence="1" type="ORF">T440DRAFT_467680</name>
</gene>